<evidence type="ECO:0000256" key="4">
    <source>
        <dbReference type="ARBA" id="ARBA00022452"/>
    </source>
</evidence>
<name>A0ABU9G7R4_9GAMM</name>
<evidence type="ECO:0000313" key="21">
    <source>
        <dbReference type="Proteomes" id="UP001379949"/>
    </source>
</evidence>
<evidence type="ECO:0000256" key="9">
    <source>
        <dbReference type="ARBA" id="ARBA00023065"/>
    </source>
</evidence>
<evidence type="ECO:0000313" key="20">
    <source>
        <dbReference type="EMBL" id="MEL0613768.1"/>
    </source>
</evidence>
<keyword evidence="10" id="KW-0626">Porin</keyword>
<evidence type="ECO:0000256" key="5">
    <source>
        <dbReference type="ARBA" id="ARBA00022597"/>
    </source>
</evidence>
<feature type="domain" description="SLBB" evidence="19">
    <location>
        <begin position="197"/>
        <end position="274"/>
    </location>
</feature>
<dbReference type="Gene3D" id="3.10.560.10">
    <property type="entry name" value="Outer membrane lipoprotein wza domain like"/>
    <property type="match status" value="6"/>
</dbReference>
<evidence type="ECO:0000256" key="2">
    <source>
        <dbReference type="ARBA" id="ARBA00009450"/>
    </source>
</evidence>
<proteinExistence type="inferred from homology"/>
<evidence type="ECO:0000256" key="10">
    <source>
        <dbReference type="ARBA" id="ARBA00023114"/>
    </source>
</evidence>
<keyword evidence="3" id="KW-0813">Transport</keyword>
<evidence type="ECO:0000256" key="1">
    <source>
        <dbReference type="ARBA" id="ARBA00004571"/>
    </source>
</evidence>
<feature type="domain" description="Soluble ligand binding" evidence="18">
    <location>
        <begin position="281"/>
        <end position="325"/>
    </location>
</feature>
<evidence type="ECO:0000259" key="17">
    <source>
        <dbReference type="Pfam" id="PF02563"/>
    </source>
</evidence>
<comment type="subcellular location">
    <subcellularLocation>
        <location evidence="1">Cell outer membrane</location>
        <topology evidence="1">Multi-pass membrane protein</topology>
    </subcellularLocation>
</comment>
<comment type="caution">
    <text evidence="20">The sequence shown here is derived from an EMBL/GenBank/DDBJ whole genome shotgun (WGS) entry which is preliminary data.</text>
</comment>
<evidence type="ECO:0000256" key="3">
    <source>
        <dbReference type="ARBA" id="ARBA00022448"/>
    </source>
</evidence>
<dbReference type="InterPro" id="IPR003715">
    <property type="entry name" value="Poly_export_N"/>
</dbReference>
<keyword evidence="9" id="KW-0406">Ion transport</keyword>
<dbReference type="InterPro" id="IPR019554">
    <property type="entry name" value="Soluble_ligand-bd"/>
</dbReference>
<keyword evidence="7 16" id="KW-0732">Signal</keyword>
<evidence type="ECO:0000256" key="15">
    <source>
        <dbReference type="SAM" id="MobiDB-lite"/>
    </source>
</evidence>
<sequence>MRMEKIKSAFFLLAFMTCQASAASFSAAQIAQFKQLPQAEQQALAKQYGVNLSDLTSSSSSAPVVPQETIQPRTVNVTNVVQGVPQTSQPKNTLIDFGYDLFSGQPSSYTPVDDLPAPNNYMIAPGDEINVQLFGNQNQSYSLNVSRDGSIQFPSLGPIQVAGQEFSELKSDLTKRIKKQILGVNVSISLGALRTMQVYVAGDVYQPGAYNIPSLATVTQALIAAGGFRKTGSLRNIVVRRNHQIVNRLDLYDLLLQGDTENDIRLQPGDTVFVSAKGPSATITGKVRRPAVYETRPGETLGDLLKNAGGSKADAYLQQVEVKRYQSNGVHIITADLTAASGRDLALKDGDRVSFKKISDQLQNAVLVRGAVTRQGAYAYHEGMKVSDLFTNASDDLLPNTDQRYALVVREFGPRHQIKVLQFNLSEALSSPSNSQNLALQDSDQVFVFSDELNVKAWQEPKPVDHNAGQGSKRGGQAKQALDPTTGVQLVKDSQVTTNLFESQEEIDQQAGPDSRQTLLKPIIERLRQQAINGQPLAVYEVSGEVTFPGAYPLVENASLKSALAAAGGLLESASKDQAELTRAVVMPGEVALNHHKFDLSKILSNQVPDFRLVSKDRIEIQQKTNWSLNNKVEIQGEVRHPGTYTIGKGETIADLVARAGGLTQYAYPVGAIFSREVLRVQEQERMKMLSENLRQEIASLALRRQTTSAQYTTSPTDALSVVKDLNTVPAMGRLVINLPSILRGDEAQDVMLENGDKLFVPPARNTVSVLGQVQMASNFTFDSSKSVQEYINMTGGEKKQADIDRIYVIRANGSVMLPNQSYWFARDSQKLEPGDAIIVPIDTDYLDGLSALSAASQIMYQIGVAWSAIN</sequence>
<keyword evidence="13" id="KW-0998">Cell outer membrane</keyword>
<evidence type="ECO:0000256" key="13">
    <source>
        <dbReference type="ARBA" id="ARBA00023237"/>
    </source>
</evidence>
<feature type="region of interest" description="Disordered" evidence="15">
    <location>
        <begin position="459"/>
        <end position="487"/>
    </location>
</feature>
<dbReference type="PANTHER" id="PTHR33619">
    <property type="entry name" value="POLYSACCHARIDE EXPORT PROTEIN GFCE-RELATED"/>
    <property type="match status" value="1"/>
</dbReference>
<feature type="domain" description="Soluble ligand binding" evidence="18">
    <location>
        <begin position="768"/>
        <end position="817"/>
    </location>
</feature>
<dbReference type="InterPro" id="IPR054765">
    <property type="entry name" value="SLBB_dom"/>
</dbReference>
<dbReference type="Pfam" id="PF02563">
    <property type="entry name" value="Poly_export"/>
    <property type="match status" value="1"/>
</dbReference>
<feature type="domain" description="Soluble ligand binding" evidence="18">
    <location>
        <begin position="540"/>
        <end position="584"/>
    </location>
</feature>
<keyword evidence="11" id="KW-0472">Membrane</keyword>
<evidence type="ECO:0000259" key="18">
    <source>
        <dbReference type="Pfam" id="PF10531"/>
    </source>
</evidence>
<dbReference type="Gene3D" id="3.30.1950.10">
    <property type="entry name" value="wza like domain"/>
    <property type="match status" value="1"/>
</dbReference>
<evidence type="ECO:0000256" key="8">
    <source>
        <dbReference type="ARBA" id="ARBA00023047"/>
    </source>
</evidence>
<dbReference type="PANTHER" id="PTHR33619:SF3">
    <property type="entry name" value="POLYSACCHARIDE EXPORT PROTEIN GFCE-RELATED"/>
    <property type="match status" value="1"/>
</dbReference>
<feature type="domain" description="Soluble ligand binding" evidence="18">
    <location>
        <begin position="632"/>
        <end position="668"/>
    </location>
</feature>
<evidence type="ECO:0000256" key="7">
    <source>
        <dbReference type="ARBA" id="ARBA00022729"/>
    </source>
</evidence>
<keyword evidence="21" id="KW-1185">Reference proteome</keyword>
<dbReference type="InterPro" id="IPR049712">
    <property type="entry name" value="Poly_export"/>
</dbReference>
<keyword evidence="14" id="KW-0449">Lipoprotein</keyword>
<evidence type="ECO:0000256" key="16">
    <source>
        <dbReference type="SAM" id="SignalP"/>
    </source>
</evidence>
<keyword evidence="5" id="KW-0762">Sugar transport</keyword>
<reference evidence="20 21" key="1">
    <citation type="submission" date="2024-02" db="EMBL/GenBank/DDBJ databases">
        <title>Bacteria isolated from the canopy kelp, Nereocystis luetkeana.</title>
        <authorList>
            <person name="Pfister C.A."/>
            <person name="Younker I.T."/>
            <person name="Light S.H."/>
        </authorList>
    </citation>
    <scope>NUCLEOTIDE SEQUENCE [LARGE SCALE GENOMIC DNA]</scope>
    <source>
        <strain evidence="20 21">TI.4.07</strain>
    </source>
</reference>
<evidence type="ECO:0000256" key="11">
    <source>
        <dbReference type="ARBA" id="ARBA00023136"/>
    </source>
</evidence>
<organism evidence="20 21">
    <name type="scientific">Marinomonas arenicola</name>
    <dbReference type="NCBI Taxonomy" id="569601"/>
    <lineage>
        <taxon>Bacteria</taxon>
        <taxon>Pseudomonadati</taxon>
        <taxon>Pseudomonadota</taxon>
        <taxon>Gammaproteobacteria</taxon>
        <taxon>Oceanospirillales</taxon>
        <taxon>Oceanospirillaceae</taxon>
        <taxon>Marinomonas</taxon>
    </lineage>
</organism>
<keyword evidence="6" id="KW-0812">Transmembrane</keyword>
<feature type="signal peptide" evidence="16">
    <location>
        <begin position="1"/>
        <end position="22"/>
    </location>
</feature>
<feature type="chain" id="PRO_5046002574" evidence="16">
    <location>
        <begin position="23"/>
        <end position="871"/>
    </location>
</feature>
<gene>
    <name evidence="20" type="ORF">V6242_11485</name>
</gene>
<evidence type="ECO:0000256" key="6">
    <source>
        <dbReference type="ARBA" id="ARBA00022692"/>
    </source>
</evidence>
<evidence type="ECO:0000259" key="19">
    <source>
        <dbReference type="Pfam" id="PF22461"/>
    </source>
</evidence>
<keyword evidence="12" id="KW-0564">Palmitate</keyword>
<keyword evidence="8" id="KW-0625">Polysaccharide transport</keyword>
<protein>
    <submittedName>
        <fullName evidence="20">SLBB domain-containing protein</fullName>
    </submittedName>
</protein>
<keyword evidence="4" id="KW-1134">Transmembrane beta strand</keyword>
<dbReference type="Proteomes" id="UP001379949">
    <property type="component" value="Unassembled WGS sequence"/>
</dbReference>
<accession>A0ABU9G7R4</accession>
<dbReference type="Pfam" id="PF10531">
    <property type="entry name" value="SLBB"/>
    <property type="match status" value="4"/>
</dbReference>
<evidence type="ECO:0000256" key="12">
    <source>
        <dbReference type="ARBA" id="ARBA00023139"/>
    </source>
</evidence>
<comment type="similarity">
    <text evidence="2">Belongs to the BexD/CtrA/VexA family.</text>
</comment>
<dbReference type="Pfam" id="PF22461">
    <property type="entry name" value="SLBB_2"/>
    <property type="match status" value="1"/>
</dbReference>
<evidence type="ECO:0000256" key="14">
    <source>
        <dbReference type="ARBA" id="ARBA00023288"/>
    </source>
</evidence>
<feature type="domain" description="Polysaccharide export protein N-terminal" evidence="17">
    <location>
        <begin position="116"/>
        <end position="189"/>
    </location>
</feature>
<dbReference type="EMBL" id="JBAKAR010000009">
    <property type="protein sequence ID" value="MEL0613768.1"/>
    <property type="molecule type" value="Genomic_DNA"/>
</dbReference>
<dbReference type="RefSeq" id="WP_341567440.1">
    <property type="nucleotide sequence ID" value="NZ_JBAKAR010000009.1"/>
</dbReference>